<feature type="active site" evidence="9">
    <location>
        <position position="249"/>
    </location>
</feature>
<name>D3Q525_STANL</name>
<dbReference type="STRING" id="446470.Snas_4429"/>
<reference evidence="12 13" key="1">
    <citation type="journal article" date="2009" name="Stand. Genomic Sci.">
        <title>Complete genome sequence of Stackebrandtia nassauensis type strain (LLR-40K-21).</title>
        <authorList>
            <person name="Munk C."/>
            <person name="Lapidus A."/>
            <person name="Copeland A."/>
            <person name="Jando M."/>
            <person name="Mayilraj S."/>
            <person name="Glavina Del Rio T."/>
            <person name="Nolan M."/>
            <person name="Chen F."/>
            <person name="Lucas S."/>
            <person name="Tice H."/>
            <person name="Cheng J.F."/>
            <person name="Han C."/>
            <person name="Detter J.C."/>
            <person name="Bruce D."/>
            <person name="Goodwin L."/>
            <person name="Chain P."/>
            <person name="Pitluck S."/>
            <person name="Goker M."/>
            <person name="Ovchinikova G."/>
            <person name="Pati A."/>
            <person name="Ivanova N."/>
            <person name="Mavromatis K."/>
            <person name="Chen A."/>
            <person name="Palaniappan K."/>
            <person name="Land M."/>
            <person name="Hauser L."/>
            <person name="Chang Y.J."/>
            <person name="Jeffries C.D."/>
            <person name="Bristow J."/>
            <person name="Eisen J.A."/>
            <person name="Markowitz V."/>
            <person name="Hugenholtz P."/>
            <person name="Kyrpides N.C."/>
            <person name="Klenk H.P."/>
        </authorList>
    </citation>
    <scope>NUCLEOTIDE SEQUENCE [LARGE SCALE GENOMIC DNA]</scope>
    <source>
        <strain evidence="13">DSM 44728 / CIP 108903 / NRRL B-16338 / NBRC 102104 / LLR-40K-21</strain>
    </source>
</reference>
<dbReference type="GO" id="GO:0003677">
    <property type="term" value="F:DNA binding"/>
    <property type="evidence" value="ECO:0007669"/>
    <property type="project" value="UniProtKB-UniRule"/>
</dbReference>
<dbReference type="EMBL" id="CP001778">
    <property type="protein sequence ID" value="ADD44074.1"/>
    <property type="molecule type" value="Genomic_DNA"/>
</dbReference>
<dbReference type="PANTHER" id="PTHR30349">
    <property type="entry name" value="PHAGE INTEGRASE-RELATED"/>
    <property type="match status" value="1"/>
</dbReference>
<proteinExistence type="inferred from homology"/>
<keyword evidence="3 9" id="KW-0132">Cell division</keyword>
<keyword evidence="8 9" id="KW-0131">Cell cycle</keyword>
<evidence type="ECO:0000256" key="2">
    <source>
        <dbReference type="ARBA" id="ARBA00022490"/>
    </source>
</evidence>
<dbReference type="InterPro" id="IPR044068">
    <property type="entry name" value="CB"/>
</dbReference>
<dbReference type="HAMAP" id="MF_01808">
    <property type="entry name" value="Recomb_XerC_XerD"/>
    <property type="match status" value="1"/>
</dbReference>
<dbReference type="GO" id="GO:0051301">
    <property type="term" value="P:cell division"/>
    <property type="evidence" value="ECO:0007669"/>
    <property type="project" value="UniProtKB-KW"/>
</dbReference>
<comment type="function">
    <text evidence="9">Site-specific tyrosine recombinase, which acts by catalyzing the cutting and rejoining of the recombining DNA molecules. The XerC-XerD complex is essential to convert dimers of the bacterial chromosome into monomers to permit their segregation at cell division. It also contributes to the segregational stability of plasmids.</text>
</comment>
<keyword evidence="2 9" id="KW-0963">Cytoplasm</keyword>
<sequence length="301" mass="32527">MPARVVRDYLDHVTVERGHSANTIAAYRRDLGRYLDWLSETGLDALSQVTAADIGGYLARLSQGDDEHPGLSARSIARATSALRGLHRFALDEGVTDTDPTQALSTPKPALRLPKAIGVDEVARLLEAAAILDNPTGLRDTALVEFLYGTGARVSETIGADIDDLDFDAAAVRLRGKGGKVRVVPLGGYAVRALENYLTRARPSWTPGHPKLFVNSRGKPLTRQGVFFILRGLADRAGMAVDLGPHTLRHSFATHLLDGGADIRVVQELLGHAAVSTTQIYTLVTVDKLREVYATSHPRAR</sequence>
<gene>
    <name evidence="9" type="primary">xerC</name>
    <name evidence="12" type="ordered locus">Snas_4429</name>
</gene>
<feature type="active site" evidence="9">
    <location>
        <position position="153"/>
    </location>
</feature>
<organism evidence="12 13">
    <name type="scientific">Stackebrandtia nassauensis (strain DSM 44728 / CIP 108903 / NRRL B-16338 / NBRC 102104 / LLR-40K-21)</name>
    <dbReference type="NCBI Taxonomy" id="446470"/>
    <lineage>
        <taxon>Bacteria</taxon>
        <taxon>Bacillati</taxon>
        <taxon>Actinomycetota</taxon>
        <taxon>Actinomycetes</taxon>
        <taxon>Glycomycetales</taxon>
        <taxon>Glycomycetaceae</taxon>
        <taxon>Stackebrandtia</taxon>
    </lineage>
</organism>
<dbReference type="AlphaFoldDB" id="D3Q525"/>
<dbReference type="GO" id="GO:0009037">
    <property type="term" value="F:tyrosine-based site-specific recombinase activity"/>
    <property type="evidence" value="ECO:0007669"/>
    <property type="project" value="UniProtKB-UniRule"/>
</dbReference>
<evidence type="ECO:0000256" key="4">
    <source>
        <dbReference type="ARBA" id="ARBA00022829"/>
    </source>
</evidence>
<dbReference type="GO" id="GO:0005737">
    <property type="term" value="C:cytoplasm"/>
    <property type="evidence" value="ECO:0007669"/>
    <property type="project" value="UniProtKB-SubCell"/>
</dbReference>
<comment type="similarity">
    <text evidence="9">Belongs to the 'phage' integrase family. XerC subfamily.</text>
</comment>
<feature type="domain" description="Core-binding (CB)" evidence="11">
    <location>
        <begin position="1"/>
        <end position="91"/>
    </location>
</feature>
<dbReference type="InterPro" id="IPR023009">
    <property type="entry name" value="Tyrosine_recombinase_XerC/XerD"/>
</dbReference>
<keyword evidence="13" id="KW-1185">Reference proteome</keyword>
<dbReference type="GO" id="GO:0007059">
    <property type="term" value="P:chromosome segregation"/>
    <property type="evidence" value="ECO:0007669"/>
    <property type="project" value="UniProtKB-UniRule"/>
</dbReference>
<comment type="subunit">
    <text evidence="9">Forms a cyclic heterotetrameric complex composed of two molecules of XerC and two molecules of XerD.</text>
</comment>
<dbReference type="InterPro" id="IPR050090">
    <property type="entry name" value="Tyrosine_recombinase_XerCD"/>
</dbReference>
<dbReference type="Proteomes" id="UP000000844">
    <property type="component" value="Chromosome"/>
</dbReference>
<dbReference type="HOGENOM" id="CLU_027562_9_0_11"/>
<dbReference type="InterPro" id="IPR004107">
    <property type="entry name" value="Integrase_SAM-like_N"/>
</dbReference>
<dbReference type="PROSITE" id="PS51898">
    <property type="entry name" value="TYR_RECOMBINASE"/>
    <property type="match status" value="1"/>
</dbReference>
<feature type="active site" description="O-(3'-phospho-DNA)-tyrosine intermediate" evidence="9">
    <location>
        <position position="281"/>
    </location>
</feature>
<dbReference type="InterPro" id="IPR010998">
    <property type="entry name" value="Integrase_recombinase_N"/>
</dbReference>
<evidence type="ECO:0000256" key="7">
    <source>
        <dbReference type="ARBA" id="ARBA00023172"/>
    </source>
</evidence>
<evidence type="ECO:0000256" key="8">
    <source>
        <dbReference type="ARBA" id="ARBA00023306"/>
    </source>
</evidence>
<dbReference type="PROSITE" id="PS51900">
    <property type="entry name" value="CB"/>
    <property type="match status" value="1"/>
</dbReference>
<dbReference type="CDD" id="cd00798">
    <property type="entry name" value="INT_XerDC_C"/>
    <property type="match status" value="1"/>
</dbReference>
<dbReference type="InterPro" id="IPR011010">
    <property type="entry name" value="DNA_brk_join_enz"/>
</dbReference>
<dbReference type="Gene3D" id="1.10.443.10">
    <property type="entry name" value="Intergrase catalytic core"/>
    <property type="match status" value="1"/>
</dbReference>
<evidence type="ECO:0000256" key="6">
    <source>
        <dbReference type="ARBA" id="ARBA00023125"/>
    </source>
</evidence>
<protein>
    <recommendedName>
        <fullName evidence="9">Tyrosine recombinase XerC</fullName>
    </recommendedName>
</protein>
<comment type="subcellular location">
    <subcellularLocation>
        <location evidence="1 9">Cytoplasm</location>
    </subcellularLocation>
</comment>
<evidence type="ECO:0000256" key="5">
    <source>
        <dbReference type="ARBA" id="ARBA00022908"/>
    </source>
</evidence>
<keyword evidence="6 9" id="KW-0238">DNA-binding</keyword>
<dbReference type="NCBIfam" id="NF001399">
    <property type="entry name" value="PRK00283.1"/>
    <property type="match status" value="1"/>
</dbReference>
<dbReference type="GO" id="GO:0006313">
    <property type="term" value="P:DNA transposition"/>
    <property type="evidence" value="ECO:0007669"/>
    <property type="project" value="UniProtKB-UniRule"/>
</dbReference>
<dbReference type="InterPro" id="IPR013762">
    <property type="entry name" value="Integrase-like_cat_sf"/>
</dbReference>
<evidence type="ECO:0000259" key="10">
    <source>
        <dbReference type="PROSITE" id="PS51898"/>
    </source>
</evidence>
<dbReference type="Gene3D" id="1.10.150.130">
    <property type="match status" value="1"/>
</dbReference>
<dbReference type="Pfam" id="PF02899">
    <property type="entry name" value="Phage_int_SAM_1"/>
    <property type="match status" value="1"/>
</dbReference>
<feature type="domain" description="Tyr recombinase" evidence="10">
    <location>
        <begin position="112"/>
        <end position="294"/>
    </location>
</feature>
<dbReference type="SUPFAM" id="SSF56349">
    <property type="entry name" value="DNA breaking-rejoining enzymes"/>
    <property type="match status" value="1"/>
</dbReference>
<dbReference type="KEGG" id="sna:Snas_4429"/>
<dbReference type="eggNOG" id="COG4974">
    <property type="taxonomic scope" value="Bacteria"/>
</dbReference>
<keyword evidence="5 9" id="KW-0229">DNA integration</keyword>
<accession>D3Q525</accession>
<evidence type="ECO:0000313" key="12">
    <source>
        <dbReference type="EMBL" id="ADD44074.1"/>
    </source>
</evidence>
<evidence type="ECO:0000259" key="11">
    <source>
        <dbReference type="PROSITE" id="PS51900"/>
    </source>
</evidence>
<feature type="active site" evidence="9">
    <location>
        <position position="272"/>
    </location>
</feature>
<evidence type="ECO:0000313" key="13">
    <source>
        <dbReference type="Proteomes" id="UP000000844"/>
    </source>
</evidence>
<dbReference type="Pfam" id="PF00589">
    <property type="entry name" value="Phage_integrase"/>
    <property type="match status" value="1"/>
</dbReference>
<evidence type="ECO:0000256" key="3">
    <source>
        <dbReference type="ARBA" id="ARBA00022618"/>
    </source>
</evidence>
<evidence type="ECO:0000256" key="9">
    <source>
        <dbReference type="HAMAP-Rule" id="MF_01808"/>
    </source>
</evidence>
<dbReference type="PANTHER" id="PTHR30349:SF81">
    <property type="entry name" value="TYROSINE RECOMBINASE XERC"/>
    <property type="match status" value="1"/>
</dbReference>
<feature type="active site" evidence="9">
    <location>
        <position position="246"/>
    </location>
</feature>
<feature type="active site" evidence="9">
    <location>
        <position position="177"/>
    </location>
</feature>
<keyword evidence="7 9" id="KW-0233">DNA recombination</keyword>
<keyword evidence="4 9" id="KW-0159">Chromosome partition</keyword>
<dbReference type="InterPro" id="IPR002104">
    <property type="entry name" value="Integrase_catalytic"/>
</dbReference>
<evidence type="ECO:0000256" key="1">
    <source>
        <dbReference type="ARBA" id="ARBA00004496"/>
    </source>
</evidence>